<dbReference type="Proteomes" id="UP001164286">
    <property type="component" value="Unassembled WGS sequence"/>
</dbReference>
<evidence type="ECO:0000313" key="1">
    <source>
        <dbReference type="EMBL" id="KAI9635558.1"/>
    </source>
</evidence>
<dbReference type="EMBL" id="JAKWFO010000005">
    <property type="protein sequence ID" value="KAI9635558.1"/>
    <property type="molecule type" value="Genomic_DNA"/>
</dbReference>
<sequence length="245" mass="27278">MHLHSAFVLLPSKLQHSSLGSHAIPLNFLRPGPGCYLRIDGRLLGFDVLQELSSHRSIPPKYIKGEAGGASAPRPQQVGHTRAAQEEFWTLFRWCLPVKFGPLGDQLGQVGYIPRLIRRDSSQDSHVLDHPRAMVFFGRAGMHASNAGKWQWRRSVPVYLAQGQITQEGLASDERTCRECRPPYVDSSGLFAPKNLLALGVVGQQQNMVFSHVPNQLFHVLRANRVTQAVCFRPFLSLQVLVISG</sequence>
<evidence type="ECO:0000313" key="2">
    <source>
        <dbReference type="Proteomes" id="UP001164286"/>
    </source>
</evidence>
<dbReference type="AlphaFoldDB" id="A0AA38H7E3"/>
<protein>
    <submittedName>
        <fullName evidence="1">Uncharacterized protein</fullName>
    </submittedName>
</protein>
<comment type="caution">
    <text evidence="1">The sequence shown here is derived from an EMBL/GenBank/DDBJ whole genome shotgun (WGS) entry which is preliminary data.</text>
</comment>
<keyword evidence="2" id="KW-1185">Reference proteome</keyword>
<dbReference type="RefSeq" id="XP_052945335.1">
    <property type="nucleotide sequence ID" value="XM_053088607.1"/>
</dbReference>
<proteinExistence type="predicted"/>
<organism evidence="1 2">
    <name type="scientific">Dioszegia hungarica</name>
    <dbReference type="NCBI Taxonomy" id="4972"/>
    <lineage>
        <taxon>Eukaryota</taxon>
        <taxon>Fungi</taxon>
        <taxon>Dikarya</taxon>
        <taxon>Basidiomycota</taxon>
        <taxon>Agaricomycotina</taxon>
        <taxon>Tremellomycetes</taxon>
        <taxon>Tremellales</taxon>
        <taxon>Bulleribasidiaceae</taxon>
        <taxon>Dioszegia</taxon>
    </lineage>
</organism>
<accession>A0AA38H7E3</accession>
<dbReference type="GeneID" id="77727812"/>
<reference evidence="1" key="1">
    <citation type="journal article" date="2022" name="G3 (Bethesda)">
        <title>High quality genome of the basidiomycete yeast Dioszegia hungarica PDD-24b-2 isolated from cloud water.</title>
        <authorList>
            <person name="Jarrige D."/>
            <person name="Haridas S."/>
            <person name="Bleykasten-Grosshans C."/>
            <person name="Joly M."/>
            <person name="Nadalig T."/>
            <person name="Sancelme M."/>
            <person name="Vuilleumier S."/>
            <person name="Grigoriev I.V."/>
            <person name="Amato P."/>
            <person name="Bringel F."/>
        </authorList>
    </citation>
    <scope>NUCLEOTIDE SEQUENCE</scope>
    <source>
        <strain evidence="1">PDD-24b-2</strain>
    </source>
</reference>
<name>A0AA38H7E3_9TREE</name>
<gene>
    <name evidence="1" type="ORF">MKK02DRAFT_32948</name>
</gene>